<dbReference type="InterPro" id="IPR003615">
    <property type="entry name" value="HNH_nuc"/>
</dbReference>
<accession>A0ABT9N1Z5</accession>
<dbReference type="EMBL" id="JAUSRA010000001">
    <property type="protein sequence ID" value="MDP9797714.1"/>
    <property type="molecule type" value="Genomic_DNA"/>
</dbReference>
<comment type="caution">
    <text evidence="2">The sequence shown here is derived from an EMBL/GenBank/DDBJ whole genome shotgun (WGS) entry which is preliminary data.</text>
</comment>
<gene>
    <name evidence="2" type="ORF">J2S43_006226</name>
</gene>
<dbReference type="Gene3D" id="1.10.30.50">
    <property type="match status" value="1"/>
</dbReference>
<reference evidence="2 3" key="1">
    <citation type="submission" date="2023-07" db="EMBL/GenBank/DDBJ databases">
        <title>Sequencing the genomes of 1000 actinobacteria strains.</title>
        <authorList>
            <person name="Klenk H.-P."/>
        </authorList>
    </citation>
    <scope>NUCLEOTIDE SEQUENCE [LARGE SCALE GENOMIC DNA]</scope>
    <source>
        <strain evidence="2 3">DSM 44710</strain>
    </source>
</reference>
<dbReference type="CDD" id="cd00085">
    <property type="entry name" value="HNHc"/>
    <property type="match status" value="1"/>
</dbReference>
<dbReference type="RefSeq" id="WP_306835092.1">
    <property type="nucleotide sequence ID" value="NZ_JAUSRA010000001.1"/>
</dbReference>
<organism evidence="2 3">
    <name type="scientific">Catenuloplanes nepalensis</name>
    <dbReference type="NCBI Taxonomy" id="587533"/>
    <lineage>
        <taxon>Bacteria</taxon>
        <taxon>Bacillati</taxon>
        <taxon>Actinomycetota</taxon>
        <taxon>Actinomycetes</taxon>
        <taxon>Micromonosporales</taxon>
        <taxon>Micromonosporaceae</taxon>
        <taxon>Catenuloplanes</taxon>
    </lineage>
</organism>
<dbReference type="SMART" id="SM00507">
    <property type="entry name" value="HNHc"/>
    <property type="match status" value="1"/>
</dbReference>
<feature type="domain" description="HNH nuclease" evidence="1">
    <location>
        <begin position="123"/>
        <end position="180"/>
    </location>
</feature>
<dbReference type="Proteomes" id="UP001240984">
    <property type="component" value="Unassembled WGS sequence"/>
</dbReference>
<protein>
    <recommendedName>
        <fullName evidence="1">HNH nuclease domain-containing protein</fullName>
    </recommendedName>
</protein>
<name>A0ABT9N1Z5_9ACTN</name>
<sequence length="232" mass="25809">MGSWLEDIVAVLDTLGGTGTYDEIYAGIEQVRSNLPPSWKDIVRRQIQDRSSDSAGFKGRQDLFFSVDGLGRGVWGQRSAVVDTPKAADLPDEIAGRALPDGNASPGRALQKTYRLLRDTRLAREIKLLHRDRCQLCDLVLRLDAARTYSEAHHIIPVGNPHNGPDVAGNIIVLCPNHHALCDYGAIPLERSRIREITGHVISDASLEYHNSRIHRMDIARSVRGRQVTFDM</sequence>
<proteinExistence type="predicted"/>
<evidence type="ECO:0000313" key="3">
    <source>
        <dbReference type="Proteomes" id="UP001240984"/>
    </source>
</evidence>
<dbReference type="Pfam" id="PF13391">
    <property type="entry name" value="HNH_2"/>
    <property type="match status" value="1"/>
</dbReference>
<keyword evidence="3" id="KW-1185">Reference proteome</keyword>
<evidence type="ECO:0000259" key="1">
    <source>
        <dbReference type="SMART" id="SM00507"/>
    </source>
</evidence>
<evidence type="ECO:0000313" key="2">
    <source>
        <dbReference type="EMBL" id="MDP9797714.1"/>
    </source>
</evidence>